<evidence type="ECO:0000256" key="5">
    <source>
        <dbReference type="SAM" id="MobiDB-lite"/>
    </source>
</evidence>
<dbReference type="Gene3D" id="2.60.120.650">
    <property type="entry name" value="Cupin"/>
    <property type="match status" value="1"/>
</dbReference>
<dbReference type="Pfam" id="PF02373">
    <property type="entry name" value="JmjC"/>
    <property type="match status" value="1"/>
</dbReference>
<comment type="subcellular location">
    <subcellularLocation>
        <location evidence="1">Nucleus</location>
    </subcellularLocation>
</comment>
<protein>
    <recommendedName>
        <fullName evidence="6">JmjC domain-containing protein</fullName>
    </recommendedName>
</protein>
<gene>
    <name evidence="7" type="ORF">LTR77_010436</name>
</gene>
<keyword evidence="4" id="KW-0539">Nucleus</keyword>
<feature type="region of interest" description="Disordered" evidence="5">
    <location>
        <begin position="848"/>
        <end position="935"/>
    </location>
</feature>
<accession>A0AAV9NVI7</accession>
<name>A0AAV9NVI7_9PEZI</name>
<sequence>MPATRPRASFEPISPDFDLKALVESTEKFSYVDRISVDMIDQQGLPAFEKLVLLHVIVGGKPLVIDGFEDRLDPWTFTPKWLESNCGDKQENSRNLTSKDNLPLTMAHYLSNMGMLTNQFFGKPGAYKEPKRQRVYLKDIDCPPVWQDKLREHIPSMLYYLNESTGDVGGPGAVPESNVSGRRLGKGIARAGDLMSSLPPDMRAENLMCYIGHEGTYTPSHREMCASLGQNIMVEASNTVNDDGKAEKPGSSIWFMTESKERHMVSEYWLSVLGHDIEVENHFAQVVAWKKAPFHTYVVEQRPGDFILIPPLAPHQVWNRGTRTMKVAWNRTTVETLEMALNEALPRSRIVCRDEQYKNKAIIYYALQKYSGLLTLAQTQASRMPNQEAAHQLLTSPKIKQLAKDFKRLFNLYRQILLSEMFNPDEAPPKQVEYLPFDGNVTCAYCRGNIFNRFLTCPSCKDVLGHHTGDGEGDPYDVCMDCYAMGRSCACISNLKWAEQFRWKELAAKYETWRKLIIAFDGGQVTDKTPLPINEERKRLGKTTLAQVCKEQLKQRPWKDVHKSSSEPKSDAEEEEEIIVDDNGNVKKTQKKRSKAWLNNNSPCHVCCHRHPNWKMAQCTKCERRWCYGSLFRGWDKMPIEIMEDKDWECPHCLGICFAGACKTSGKMNPYEPKGTLLGHDTKQVADARSVEALVDFSVSNLNWLKEDDPANRAQSKRLQRAQLEAQKAKETDPTLEDEDVEADNVDESRVDETQMEMEDIETEAPPIDPALTGNNGYEDDESFALRLQQANKAPTPGRAPRASDSGEAPDGYAPVSHAGYVPPPANMYPQPDEANGAYNYPGFARPTSVEPMRDGSEELVGGLRPFKRSRPADEEDAEGEDIAMTKGPKSKKPRMTAAGFRSLDLADGMAPSSASKAKNEAQRQFEKEKERKALDKAKAEGRFIMLSAALRGKRRVVRLLIPREKLAQIMAQQAAKAALTAGDEADADGGVDDGVPQPAPEATEADDGEMVLKSDIQPKKTKDTRAYYQQRQQSGHVVVGGQRKALIPVEKDDNYRQYTSQKKVGGGGGGAHRKGRNAPNVDYEEVDIGSDDEGVADNDFILVSASRAGSSAVRKPKDRRSLPNYLQRRGDDAEEEFPDELPSEYRDRTNQDRSSRPKKANGLVGRSRKSASLVESSLTAGKRPSVRPPPTTIDLDADAEGDMELDDVTIGAIDDAANGEWMDVDEVVDAPGFAAVNHPARGTAGKSVTFAPDTDKSARLKQKNRAMDEQNRLAKLQALDMVDEPSMGTGKGRAGGGKGGHVVSMAGVLGEESEDEDEGDEIEVVPARRVGAARSLAV</sequence>
<feature type="region of interest" description="Disordered" evidence="5">
    <location>
        <begin position="556"/>
        <end position="577"/>
    </location>
</feature>
<feature type="region of interest" description="Disordered" evidence="5">
    <location>
        <begin position="712"/>
        <end position="779"/>
    </location>
</feature>
<dbReference type="Pfam" id="PF10497">
    <property type="entry name" value="zf-4CXXC_R1"/>
    <property type="match status" value="1"/>
</dbReference>
<organism evidence="7 8">
    <name type="scientific">Saxophila tyrrhenica</name>
    <dbReference type="NCBI Taxonomy" id="1690608"/>
    <lineage>
        <taxon>Eukaryota</taxon>
        <taxon>Fungi</taxon>
        <taxon>Dikarya</taxon>
        <taxon>Ascomycota</taxon>
        <taxon>Pezizomycotina</taxon>
        <taxon>Dothideomycetes</taxon>
        <taxon>Dothideomycetidae</taxon>
        <taxon>Mycosphaerellales</taxon>
        <taxon>Extremaceae</taxon>
        <taxon>Saxophila</taxon>
    </lineage>
</organism>
<feature type="region of interest" description="Disordered" evidence="5">
    <location>
        <begin position="1051"/>
        <end position="1193"/>
    </location>
</feature>
<feature type="compositionally biased region" description="Basic and acidic residues" evidence="5">
    <location>
        <begin position="1144"/>
        <end position="1156"/>
    </location>
</feature>
<keyword evidence="3" id="KW-0804">Transcription</keyword>
<feature type="compositionally biased region" description="Acidic residues" evidence="5">
    <location>
        <begin position="754"/>
        <end position="763"/>
    </location>
</feature>
<feature type="compositionally biased region" description="Acidic residues" evidence="5">
    <location>
        <begin position="1133"/>
        <end position="1143"/>
    </location>
</feature>
<dbReference type="RefSeq" id="XP_064654165.1">
    <property type="nucleotide sequence ID" value="XM_064807656.1"/>
</dbReference>
<dbReference type="GeneID" id="89931764"/>
<feature type="compositionally biased region" description="Gly residues" evidence="5">
    <location>
        <begin position="1290"/>
        <end position="1301"/>
    </location>
</feature>
<dbReference type="SMART" id="SM00558">
    <property type="entry name" value="JmjC"/>
    <property type="match status" value="1"/>
</dbReference>
<dbReference type="SUPFAM" id="SSF51197">
    <property type="entry name" value="Clavaminate synthase-like"/>
    <property type="match status" value="1"/>
</dbReference>
<feature type="compositionally biased region" description="Acidic residues" evidence="5">
    <location>
        <begin position="1083"/>
        <end position="1097"/>
    </location>
</feature>
<reference evidence="7 8" key="1">
    <citation type="submission" date="2023-08" db="EMBL/GenBank/DDBJ databases">
        <title>Black Yeasts Isolated from many extreme environments.</title>
        <authorList>
            <person name="Coleine C."/>
            <person name="Stajich J.E."/>
            <person name="Selbmann L."/>
        </authorList>
    </citation>
    <scope>NUCLEOTIDE SEQUENCE [LARGE SCALE GENOMIC DNA]</scope>
    <source>
        <strain evidence="7 8">CCFEE 5935</strain>
    </source>
</reference>
<feature type="compositionally biased region" description="Basic and acidic residues" evidence="5">
    <location>
        <begin position="1011"/>
        <end position="1026"/>
    </location>
</feature>
<dbReference type="GO" id="GO:0005634">
    <property type="term" value="C:nucleus"/>
    <property type="evidence" value="ECO:0007669"/>
    <property type="project" value="UniProtKB-SubCell"/>
</dbReference>
<evidence type="ECO:0000256" key="4">
    <source>
        <dbReference type="ARBA" id="ARBA00023242"/>
    </source>
</evidence>
<proteinExistence type="predicted"/>
<feature type="region of interest" description="Disordered" evidence="5">
    <location>
        <begin position="1311"/>
        <end position="1339"/>
    </location>
</feature>
<feature type="region of interest" description="Disordered" evidence="5">
    <location>
        <begin position="1285"/>
        <end position="1304"/>
    </location>
</feature>
<feature type="compositionally biased region" description="Acidic residues" evidence="5">
    <location>
        <begin position="734"/>
        <end position="746"/>
    </location>
</feature>
<dbReference type="InterPro" id="IPR003347">
    <property type="entry name" value="JmjC_dom"/>
</dbReference>
<dbReference type="Proteomes" id="UP001337655">
    <property type="component" value="Unassembled WGS sequence"/>
</dbReference>
<evidence type="ECO:0000256" key="2">
    <source>
        <dbReference type="ARBA" id="ARBA00023015"/>
    </source>
</evidence>
<dbReference type="InterPro" id="IPR018866">
    <property type="entry name" value="Znf-4CXXC_R1"/>
</dbReference>
<evidence type="ECO:0000313" key="7">
    <source>
        <dbReference type="EMBL" id="KAK5163763.1"/>
    </source>
</evidence>
<dbReference type="PROSITE" id="PS51184">
    <property type="entry name" value="JMJC"/>
    <property type="match status" value="1"/>
</dbReference>
<feature type="region of interest" description="Disordered" evidence="5">
    <location>
        <begin position="981"/>
        <end position="1036"/>
    </location>
</feature>
<evidence type="ECO:0000256" key="1">
    <source>
        <dbReference type="ARBA" id="ARBA00004123"/>
    </source>
</evidence>
<comment type="caution">
    <text evidence="7">The sequence shown here is derived from an EMBL/GenBank/DDBJ whole genome shotgun (WGS) entry which is preliminary data.</text>
</comment>
<evidence type="ECO:0000259" key="6">
    <source>
        <dbReference type="PROSITE" id="PS51184"/>
    </source>
</evidence>
<evidence type="ECO:0000256" key="3">
    <source>
        <dbReference type="ARBA" id="ARBA00023163"/>
    </source>
</evidence>
<feature type="compositionally biased region" description="Low complexity" evidence="5">
    <location>
        <begin position="1104"/>
        <end position="1114"/>
    </location>
</feature>
<keyword evidence="8" id="KW-1185">Reference proteome</keyword>
<feature type="domain" description="JmjC" evidence="6">
    <location>
        <begin position="143"/>
        <end position="348"/>
    </location>
</feature>
<evidence type="ECO:0000313" key="8">
    <source>
        <dbReference type="Proteomes" id="UP001337655"/>
    </source>
</evidence>
<feature type="compositionally biased region" description="Basic and acidic residues" evidence="5">
    <location>
        <begin position="556"/>
        <end position="571"/>
    </location>
</feature>
<feature type="region of interest" description="Disordered" evidence="5">
    <location>
        <begin position="792"/>
        <end position="811"/>
    </location>
</feature>
<feature type="compositionally biased region" description="Basic and acidic residues" evidence="5">
    <location>
        <begin position="918"/>
        <end position="935"/>
    </location>
</feature>
<feature type="compositionally biased region" description="Acidic residues" evidence="5">
    <location>
        <begin position="1312"/>
        <end position="1324"/>
    </location>
</feature>
<dbReference type="EMBL" id="JAVRRT010000023">
    <property type="protein sequence ID" value="KAK5163763.1"/>
    <property type="molecule type" value="Genomic_DNA"/>
</dbReference>
<keyword evidence="2" id="KW-0805">Transcription regulation</keyword>